<dbReference type="GO" id="GO:0007018">
    <property type="term" value="P:microtubule-based movement"/>
    <property type="evidence" value="ECO:0007669"/>
    <property type="project" value="InterPro"/>
</dbReference>
<dbReference type="GO" id="GO:0045505">
    <property type="term" value="F:dynein intermediate chain binding"/>
    <property type="evidence" value="ECO:0007669"/>
    <property type="project" value="InterPro"/>
</dbReference>
<evidence type="ECO:0008006" key="3">
    <source>
        <dbReference type="Google" id="ProtNLM"/>
    </source>
</evidence>
<proteinExistence type="predicted"/>
<dbReference type="AlphaFoldDB" id="A0A060X4I2"/>
<dbReference type="PANTHER" id="PTHR46532:SF11">
    <property type="entry name" value="DYNEIN AXONEMAL HEAVY CHAIN 12"/>
    <property type="match status" value="1"/>
</dbReference>
<dbReference type="GO" id="GO:0051959">
    <property type="term" value="F:dynein light intermediate chain binding"/>
    <property type="evidence" value="ECO:0007669"/>
    <property type="project" value="InterPro"/>
</dbReference>
<dbReference type="STRING" id="8022.A0A060X4I2"/>
<dbReference type="GO" id="GO:0005858">
    <property type="term" value="C:axonemal dynein complex"/>
    <property type="evidence" value="ECO:0007669"/>
    <property type="project" value="TreeGrafter"/>
</dbReference>
<reference evidence="1" key="2">
    <citation type="submission" date="2014-03" db="EMBL/GenBank/DDBJ databases">
        <authorList>
            <person name="Genoscope - CEA"/>
        </authorList>
    </citation>
    <scope>NUCLEOTIDE SEQUENCE</scope>
</reference>
<dbReference type="PaxDb" id="8022-A0A060X4I2"/>
<organism evidence="1 2">
    <name type="scientific">Oncorhynchus mykiss</name>
    <name type="common">Rainbow trout</name>
    <name type="synonym">Salmo gairdneri</name>
    <dbReference type="NCBI Taxonomy" id="8022"/>
    <lineage>
        <taxon>Eukaryota</taxon>
        <taxon>Metazoa</taxon>
        <taxon>Chordata</taxon>
        <taxon>Craniata</taxon>
        <taxon>Vertebrata</taxon>
        <taxon>Euteleostomi</taxon>
        <taxon>Actinopterygii</taxon>
        <taxon>Neopterygii</taxon>
        <taxon>Teleostei</taxon>
        <taxon>Protacanthopterygii</taxon>
        <taxon>Salmoniformes</taxon>
        <taxon>Salmonidae</taxon>
        <taxon>Salmoninae</taxon>
        <taxon>Oncorhynchus</taxon>
    </lineage>
</organism>
<dbReference type="InterPro" id="IPR026983">
    <property type="entry name" value="DHC"/>
</dbReference>
<gene>
    <name evidence="1" type="ORF">GSONMT00054244001</name>
</gene>
<protein>
    <recommendedName>
        <fullName evidence="3">Dynein heavy chain tail domain-containing protein</fullName>
    </recommendedName>
</protein>
<reference evidence="1" key="1">
    <citation type="journal article" date="2014" name="Nat. Commun.">
        <title>The rainbow trout genome provides novel insights into evolution after whole-genome duplication in vertebrates.</title>
        <authorList>
            <person name="Berthelot C."/>
            <person name="Brunet F."/>
            <person name="Chalopin D."/>
            <person name="Juanchich A."/>
            <person name="Bernard M."/>
            <person name="Noel B."/>
            <person name="Bento P."/>
            <person name="Da Silva C."/>
            <person name="Labadie K."/>
            <person name="Alberti A."/>
            <person name="Aury J.M."/>
            <person name="Louis A."/>
            <person name="Dehais P."/>
            <person name="Bardou P."/>
            <person name="Montfort J."/>
            <person name="Klopp C."/>
            <person name="Cabau C."/>
            <person name="Gaspin C."/>
            <person name="Thorgaard G.H."/>
            <person name="Boussaha M."/>
            <person name="Quillet E."/>
            <person name="Guyomard R."/>
            <person name="Galiana D."/>
            <person name="Bobe J."/>
            <person name="Volff J.N."/>
            <person name="Genet C."/>
            <person name="Wincker P."/>
            <person name="Jaillon O."/>
            <person name="Roest Crollius H."/>
            <person name="Guiguen Y."/>
        </authorList>
    </citation>
    <scope>NUCLEOTIDE SEQUENCE [LARGE SCALE GENOMIC DNA]</scope>
</reference>
<dbReference type="Gene3D" id="1.20.58.1120">
    <property type="match status" value="1"/>
</dbReference>
<accession>A0A060X4I2</accession>
<dbReference type="PANTHER" id="PTHR46532">
    <property type="entry name" value="MALE FERTILITY FACTOR KL5"/>
    <property type="match status" value="1"/>
</dbReference>
<evidence type="ECO:0000313" key="1">
    <source>
        <dbReference type="EMBL" id="CDQ74167.1"/>
    </source>
</evidence>
<sequence length="136" mass="15743">MRLQLDHPVMARGPVELWLGELQMQQQSSLHSVIKAADLQINDSGFQLLTFLNQFQAQVGLLGIQMLWTRDSEEALRNAKDDKKIMPTTNQKFLDLLNTLISQTTHDLTKFDRIKFETLVTIHVHQRDIFDDLVSR</sequence>
<dbReference type="Proteomes" id="UP000193380">
    <property type="component" value="Unassembled WGS sequence"/>
</dbReference>
<dbReference type="EMBL" id="FR904953">
    <property type="protein sequence ID" value="CDQ74167.1"/>
    <property type="molecule type" value="Genomic_DNA"/>
</dbReference>
<evidence type="ECO:0000313" key="2">
    <source>
        <dbReference type="Proteomes" id="UP000193380"/>
    </source>
</evidence>
<name>A0A060X4I2_ONCMY</name>